<dbReference type="Proteomes" id="UP000821865">
    <property type="component" value="Chromosome 10"/>
</dbReference>
<keyword evidence="2" id="KW-1185">Reference proteome</keyword>
<comment type="caution">
    <text evidence="1">The sequence shown here is derived from an EMBL/GenBank/DDBJ whole genome shotgun (WGS) entry which is preliminary data.</text>
</comment>
<reference evidence="1" key="1">
    <citation type="submission" date="2020-05" db="EMBL/GenBank/DDBJ databases">
        <title>Large-scale comparative analyses of tick genomes elucidate their genetic diversity and vector capacities.</title>
        <authorList>
            <person name="Jia N."/>
            <person name="Wang J."/>
            <person name="Shi W."/>
            <person name="Du L."/>
            <person name="Sun Y."/>
            <person name="Zhan W."/>
            <person name="Jiang J."/>
            <person name="Wang Q."/>
            <person name="Zhang B."/>
            <person name="Ji P."/>
            <person name="Sakyi L.B."/>
            <person name="Cui X."/>
            <person name="Yuan T."/>
            <person name="Jiang B."/>
            <person name="Yang W."/>
            <person name="Lam T.T.-Y."/>
            <person name="Chang Q."/>
            <person name="Ding S."/>
            <person name="Wang X."/>
            <person name="Zhu J."/>
            <person name="Ruan X."/>
            <person name="Zhao L."/>
            <person name="Wei J."/>
            <person name="Que T."/>
            <person name="Du C."/>
            <person name="Cheng J."/>
            <person name="Dai P."/>
            <person name="Han X."/>
            <person name="Huang E."/>
            <person name="Gao Y."/>
            <person name="Liu J."/>
            <person name="Shao H."/>
            <person name="Ye R."/>
            <person name="Li L."/>
            <person name="Wei W."/>
            <person name="Wang X."/>
            <person name="Wang C."/>
            <person name="Yang T."/>
            <person name="Huo Q."/>
            <person name="Li W."/>
            <person name="Guo W."/>
            <person name="Chen H."/>
            <person name="Zhou L."/>
            <person name="Ni X."/>
            <person name="Tian J."/>
            <person name="Zhou Y."/>
            <person name="Sheng Y."/>
            <person name="Liu T."/>
            <person name="Pan Y."/>
            <person name="Xia L."/>
            <person name="Li J."/>
            <person name="Zhao F."/>
            <person name="Cao W."/>
        </authorList>
    </citation>
    <scope>NUCLEOTIDE SEQUENCE</scope>
    <source>
        <strain evidence="1">Dsil-2018</strain>
    </source>
</reference>
<accession>A0ACB8DQQ6</accession>
<sequence length="1044" mass="113021">MTTEAEAGGSSLAAEKESTGSRDADETFSRKKKKRRTRRSAPSLRRQKASKHRRGQPTDTAARSSTTNHVVAATPSTEARSVPSLPANVSEVVTCREIAVCAPQNTSLQVAPTLTSLQEVGTKAEEQPNVAGLILPWVSAGPVECEPSVHGAVADIPSKRVVDSGASASTSTTSQWSRTTTAASAGSFLEQAPKFRGEVDGESHAGLPETSATQQLQPGPGRGSLAAKVPAQLGGLPEHELNLEKVDGLQVDRDDDGDQGERRDAEPAPKCAAAIAYAGAAEPGVFVTSSTGTVRLVASPAHSELIGIAGPSECCTNKHAPHGVLLTNKASSHMELKRRAHFLQYSYAELVASGTSAGRHQLLVVAAAAATASLLFLVVCGLLLALLRHASNSGDGTGGSDSCGDHPDCRQHRALITSRVNHSMDPCLDFSAHVCSAWSPPGALFREFASTQDDVALSWARQFRDILETGARSLPTGHKAAALYYKCMENTTHEVVATAVRELHQFMADRGIPWPDEPASPSTAPLAVLFDLAINWQLPLWFSAHLSPVPDSHSRAVVLTPSGLTLSWAKHHQEIVGKGAFVAYYTAFVDALSPAENVVYQDMDSIRKVAHVESTILQELANAEKARIPPPGSWQFPLREATHHTPSIPAEQWLSEISKNFDVAPAVAGTDLLVTANGMFLKSVDSVFAHFGQRELLSHLAWFFVQLLAPVADPRLLVARYGSEERASAHRPLFCAAHVEVVFRVLIISLYAVPRFSASLRNNVDALLRGIRHTAAERLSALPWLDEASKMRGRVKLERMKTTLWPAPELLKESGLVHLCRNFAWSNASTFFEAWLNSRRALRQLAQAENFDVGLPANLALPLLEYDYLRNSVRVSVQSLSRPVYYGHGTIAMFYGGLGFLYAREMIKALDSEGSRRDYRGALTEDPWMSSVWRDALRDPEACLEGASAGGYFPEIPALEISYASLESAFDVSATPMSERLGERRLFFLTLCYFLCSRSGFEQHPVSGGDCNKAVSNFAPFAETFSCPSGSGMRPRKRCFFFGP</sequence>
<dbReference type="EMBL" id="CM023479">
    <property type="protein sequence ID" value="KAH7974696.1"/>
    <property type="molecule type" value="Genomic_DNA"/>
</dbReference>
<evidence type="ECO:0000313" key="1">
    <source>
        <dbReference type="EMBL" id="KAH7974696.1"/>
    </source>
</evidence>
<evidence type="ECO:0000313" key="2">
    <source>
        <dbReference type="Proteomes" id="UP000821865"/>
    </source>
</evidence>
<organism evidence="1 2">
    <name type="scientific">Dermacentor silvarum</name>
    <name type="common">Tick</name>
    <dbReference type="NCBI Taxonomy" id="543639"/>
    <lineage>
        <taxon>Eukaryota</taxon>
        <taxon>Metazoa</taxon>
        <taxon>Ecdysozoa</taxon>
        <taxon>Arthropoda</taxon>
        <taxon>Chelicerata</taxon>
        <taxon>Arachnida</taxon>
        <taxon>Acari</taxon>
        <taxon>Parasitiformes</taxon>
        <taxon>Ixodida</taxon>
        <taxon>Ixodoidea</taxon>
        <taxon>Ixodidae</taxon>
        <taxon>Rhipicephalinae</taxon>
        <taxon>Dermacentor</taxon>
    </lineage>
</organism>
<name>A0ACB8DQQ6_DERSI</name>
<proteinExistence type="predicted"/>
<protein>
    <submittedName>
        <fullName evidence="1">Uncharacterized protein</fullName>
    </submittedName>
</protein>
<gene>
    <name evidence="1" type="ORF">HPB49_018178</name>
</gene>